<dbReference type="Pfam" id="PF13540">
    <property type="entry name" value="RCC1_2"/>
    <property type="match status" value="1"/>
</dbReference>
<dbReference type="PROSITE" id="PS50012">
    <property type="entry name" value="RCC1_3"/>
    <property type="match status" value="2"/>
</dbReference>
<dbReference type="OrthoDB" id="6591629at2759"/>
<protein>
    <submittedName>
        <fullName evidence="3">Uncharacterized protein</fullName>
    </submittedName>
</protein>
<gene>
    <name evidence="3" type="ORF">ONB1V03_LOCUS10247</name>
</gene>
<dbReference type="SUPFAM" id="SSF50985">
    <property type="entry name" value="RCC1/BLIP-II"/>
    <property type="match status" value="1"/>
</dbReference>
<reference evidence="3" key="1">
    <citation type="submission" date="2020-11" db="EMBL/GenBank/DDBJ databases">
        <authorList>
            <person name="Tran Van P."/>
        </authorList>
    </citation>
    <scope>NUCLEOTIDE SEQUENCE</scope>
</reference>
<dbReference type="PRINTS" id="PR00633">
    <property type="entry name" value="RCCNDNSATION"/>
</dbReference>
<accession>A0A7R9QQQ0</accession>
<name>A0A7R9QQQ0_9ACAR</name>
<dbReference type="Proteomes" id="UP000728032">
    <property type="component" value="Unassembled WGS sequence"/>
</dbReference>
<dbReference type="InterPro" id="IPR051625">
    <property type="entry name" value="Signaling_Regulatory_Domain"/>
</dbReference>
<evidence type="ECO:0000256" key="2">
    <source>
        <dbReference type="PROSITE-ProRule" id="PRU00235"/>
    </source>
</evidence>
<dbReference type="PANTHER" id="PTHR22872">
    <property type="entry name" value="BTK-BINDING PROTEIN-RELATED"/>
    <property type="match status" value="1"/>
</dbReference>
<organism evidence="3">
    <name type="scientific">Oppiella nova</name>
    <dbReference type="NCBI Taxonomy" id="334625"/>
    <lineage>
        <taxon>Eukaryota</taxon>
        <taxon>Metazoa</taxon>
        <taxon>Ecdysozoa</taxon>
        <taxon>Arthropoda</taxon>
        <taxon>Chelicerata</taxon>
        <taxon>Arachnida</taxon>
        <taxon>Acari</taxon>
        <taxon>Acariformes</taxon>
        <taxon>Sarcoptiformes</taxon>
        <taxon>Oribatida</taxon>
        <taxon>Brachypylina</taxon>
        <taxon>Oppioidea</taxon>
        <taxon>Oppiidae</taxon>
        <taxon>Oppiella</taxon>
    </lineage>
</organism>
<evidence type="ECO:0000313" key="3">
    <source>
        <dbReference type="EMBL" id="CAD7653594.1"/>
    </source>
</evidence>
<dbReference type="Pfam" id="PF00415">
    <property type="entry name" value="RCC1"/>
    <property type="match status" value="1"/>
</dbReference>
<dbReference type="EMBL" id="CAJPVJ010006842">
    <property type="protein sequence ID" value="CAG2170781.1"/>
    <property type="molecule type" value="Genomic_DNA"/>
</dbReference>
<keyword evidence="4" id="KW-1185">Reference proteome</keyword>
<feature type="repeat" description="RCC1" evidence="2">
    <location>
        <begin position="172"/>
        <end position="225"/>
    </location>
</feature>
<proteinExistence type="predicted"/>
<dbReference type="Gene3D" id="2.130.10.30">
    <property type="entry name" value="Regulator of chromosome condensation 1/beta-lactamase-inhibitor protein II"/>
    <property type="match status" value="1"/>
</dbReference>
<sequence>MYRKYLISTESSRLINQLSGDDCQHPLHAIPGACMRTDTMGHPREIKLFYIFDDIRGNNILFVTSDDSVYALGSNRWGQLGLGHNAPIEAPVLIPELCRQNIRQFVNGLDFVVALDKDNKKIFWLAGNQWGDLEQSDIYFKPRLITINESIETIFEQICCGENHTLVLTTNGQVYGWGSNKCGQIGCGSRDMDTISTPINIEFPIGYKILNIICYELISSAVTPDGQVFVWGAINDIKIYSPKLLENIWNVIKVFVWGAINDIKIYSPKLLEN</sequence>
<dbReference type="PROSITE" id="PS00626">
    <property type="entry name" value="RCC1_2"/>
    <property type="match status" value="1"/>
</dbReference>
<dbReference type="InterPro" id="IPR009091">
    <property type="entry name" value="RCC1/BLIP-II"/>
</dbReference>
<evidence type="ECO:0000256" key="1">
    <source>
        <dbReference type="ARBA" id="ARBA00022737"/>
    </source>
</evidence>
<dbReference type="EMBL" id="OC921667">
    <property type="protein sequence ID" value="CAD7653594.1"/>
    <property type="molecule type" value="Genomic_DNA"/>
</dbReference>
<feature type="non-terminal residue" evidence="3">
    <location>
        <position position="1"/>
    </location>
</feature>
<feature type="repeat" description="RCC1" evidence="2">
    <location>
        <begin position="67"/>
        <end position="118"/>
    </location>
</feature>
<dbReference type="AlphaFoldDB" id="A0A7R9QQQ0"/>
<dbReference type="InterPro" id="IPR000408">
    <property type="entry name" value="Reg_chr_condens"/>
</dbReference>
<evidence type="ECO:0000313" key="4">
    <source>
        <dbReference type="Proteomes" id="UP000728032"/>
    </source>
</evidence>
<keyword evidence="1" id="KW-0677">Repeat</keyword>